<name>A0A0S2LVV2_9MICC</name>
<proteinExistence type="predicted"/>
<keyword evidence="2" id="KW-0472">Membrane</keyword>
<reference evidence="4 5" key="2">
    <citation type="journal article" date="2016" name="J. Biotechnol.">
        <title>Complete genome sequence of Arthrobacter alpinus ERGS4:06, a yellow pigmented bacterium tolerant to cold and radiations isolated from Sikkim Himalaya.</title>
        <authorList>
            <person name="Kumar R."/>
            <person name="Singh D."/>
            <person name="Swarnkar M.K."/>
            <person name="Singh A.K."/>
            <person name="Kumar S."/>
        </authorList>
    </citation>
    <scope>NUCLEOTIDE SEQUENCE [LARGE SCALE GENOMIC DNA]</scope>
    <source>
        <strain evidence="4 5">ERGS4:06</strain>
    </source>
</reference>
<organism evidence="4 5">
    <name type="scientific">Arthrobacter alpinus</name>
    <dbReference type="NCBI Taxonomy" id="656366"/>
    <lineage>
        <taxon>Bacteria</taxon>
        <taxon>Bacillati</taxon>
        <taxon>Actinomycetota</taxon>
        <taxon>Actinomycetes</taxon>
        <taxon>Micrococcales</taxon>
        <taxon>Micrococcaceae</taxon>
        <taxon>Arthrobacter</taxon>
    </lineage>
</organism>
<accession>A0A0S2LVV2</accession>
<evidence type="ECO:0000313" key="4">
    <source>
        <dbReference type="EMBL" id="ALO65652.1"/>
    </source>
</evidence>
<sequence length="175" mass="18918">MSNQPDKPQPYVPPGYNSPPVPPYVEPVAPAAAPAQEQYSQPQYTQEPYAQPVQQEQYGQPQYAQPQYQQPPQFTAPTYYQGGPGYPAEMGPKGLSMASMVVGIVSLVLLGFFIIPQIVGIILGHMGLKRENPQGRGFAIAGLVMNYLALVIYGTIVGIWIALLLTLGTSSSYSS</sequence>
<keyword evidence="2" id="KW-0812">Transmembrane</keyword>
<gene>
    <name evidence="4" type="ORF">AS189_03030</name>
</gene>
<dbReference type="AlphaFoldDB" id="A0A0S2LVV2"/>
<feature type="transmembrane region" description="Helical" evidence="2">
    <location>
        <begin position="138"/>
        <end position="165"/>
    </location>
</feature>
<dbReference type="RefSeq" id="WP_062286281.1">
    <property type="nucleotide sequence ID" value="NZ_CP013200.1"/>
</dbReference>
<evidence type="ECO:0000259" key="3">
    <source>
        <dbReference type="Pfam" id="PF13828"/>
    </source>
</evidence>
<feature type="region of interest" description="Disordered" evidence="1">
    <location>
        <begin position="1"/>
        <end position="67"/>
    </location>
</feature>
<keyword evidence="2" id="KW-1133">Transmembrane helix</keyword>
<reference evidence="5" key="1">
    <citation type="submission" date="2015-11" db="EMBL/GenBank/DDBJ databases">
        <authorList>
            <person name="Kumar R."/>
            <person name="Singh D."/>
            <person name="Swarnkar M.K."/>
            <person name="Singh A.K."/>
            <person name="Kumar S."/>
        </authorList>
    </citation>
    <scope>NUCLEOTIDE SEQUENCE [LARGE SCALE GENOMIC DNA]</scope>
    <source>
        <strain evidence="5">ERGS4:06</strain>
    </source>
</reference>
<evidence type="ECO:0000313" key="5">
    <source>
        <dbReference type="Proteomes" id="UP000059574"/>
    </source>
</evidence>
<dbReference type="Pfam" id="PF13828">
    <property type="entry name" value="DUF4190"/>
    <property type="match status" value="1"/>
</dbReference>
<dbReference type="InterPro" id="IPR025241">
    <property type="entry name" value="DUF4190"/>
</dbReference>
<feature type="transmembrane region" description="Helical" evidence="2">
    <location>
        <begin position="100"/>
        <end position="126"/>
    </location>
</feature>
<protein>
    <recommendedName>
        <fullName evidence="3">DUF4190 domain-containing protein</fullName>
    </recommendedName>
</protein>
<evidence type="ECO:0000256" key="2">
    <source>
        <dbReference type="SAM" id="Phobius"/>
    </source>
</evidence>
<dbReference type="OrthoDB" id="4794509at2"/>
<feature type="domain" description="DUF4190" evidence="3">
    <location>
        <begin position="95"/>
        <end position="153"/>
    </location>
</feature>
<feature type="compositionally biased region" description="Low complexity" evidence="1">
    <location>
        <begin position="26"/>
        <end position="67"/>
    </location>
</feature>
<feature type="compositionally biased region" description="Pro residues" evidence="1">
    <location>
        <begin position="7"/>
        <end position="25"/>
    </location>
</feature>
<dbReference type="Proteomes" id="UP000059574">
    <property type="component" value="Chromosome"/>
</dbReference>
<dbReference type="EMBL" id="CP013200">
    <property type="protein sequence ID" value="ALO65652.1"/>
    <property type="molecule type" value="Genomic_DNA"/>
</dbReference>
<evidence type="ECO:0000256" key="1">
    <source>
        <dbReference type="SAM" id="MobiDB-lite"/>
    </source>
</evidence>